<dbReference type="OrthoDB" id="3060998at2759"/>
<accession>A0A550CAH9</accession>
<dbReference type="AlphaFoldDB" id="A0A550CAH9"/>
<dbReference type="EMBL" id="VDMD01000015">
    <property type="protein sequence ID" value="TRM61803.1"/>
    <property type="molecule type" value="Genomic_DNA"/>
</dbReference>
<protein>
    <submittedName>
        <fullName evidence="2">Uncharacterized protein</fullName>
    </submittedName>
</protein>
<sequence>MSPPPRAATVPIINPQPMVPPPAVGSSSRMGSPVASTFSLPERPSSAASTSSGASAGALSTASGPIPRANFFPKSGTARPRSRSFSGFNNTSAEVELSKDNAPPSKATPPAKLKGRTLSTQHSPSPLSLPQNNIVTALRSASAKPPTSPLAQHSSDTANILNLVAAGQLDAEVVHA</sequence>
<feature type="compositionally biased region" description="Polar residues" evidence="1">
    <location>
        <begin position="25"/>
        <end position="39"/>
    </location>
</feature>
<feature type="compositionally biased region" description="Polar residues" evidence="1">
    <location>
        <begin position="117"/>
        <end position="132"/>
    </location>
</feature>
<dbReference type="Proteomes" id="UP000320762">
    <property type="component" value="Unassembled WGS sequence"/>
</dbReference>
<evidence type="ECO:0000256" key="1">
    <source>
        <dbReference type="SAM" id="MobiDB-lite"/>
    </source>
</evidence>
<evidence type="ECO:0000313" key="3">
    <source>
        <dbReference type="Proteomes" id="UP000320762"/>
    </source>
</evidence>
<name>A0A550CAH9_9AGAR</name>
<evidence type="ECO:0000313" key="2">
    <source>
        <dbReference type="EMBL" id="TRM61803.1"/>
    </source>
</evidence>
<organism evidence="2 3">
    <name type="scientific">Schizophyllum amplum</name>
    <dbReference type="NCBI Taxonomy" id="97359"/>
    <lineage>
        <taxon>Eukaryota</taxon>
        <taxon>Fungi</taxon>
        <taxon>Dikarya</taxon>
        <taxon>Basidiomycota</taxon>
        <taxon>Agaricomycotina</taxon>
        <taxon>Agaricomycetes</taxon>
        <taxon>Agaricomycetidae</taxon>
        <taxon>Agaricales</taxon>
        <taxon>Schizophyllaceae</taxon>
        <taxon>Schizophyllum</taxon>
    </lineage>
</organism>
<feature type="compositionally biased region" description="Low complexity" evidence="1">
    <location>
        <begin position="45"/>
        <end position="64"/>
    </location>
</feature>
<feature type="region of interest" description="Disordered" evidence="1">
    <location>
        <begin position="1"/>
        <end position="132"/>
    </location>
</feature>
<gene>
    <name evidence="2" type="ORF">BD626DRAFT_570510</name>
</gene>
<feature type="compositionally biased region" description="Polar residues" evidence="1">
    <location>
        <begin position="83"/>
        <end position="93"/>
    </location>
</feature>
<reference evidence="2 3" key="1">
    <citation type="journal article" date="2019" name="New Phytol.">
        <title>Comparative genomics reveals unique wood-decay strategies and fruiting body development in the Schizophyllaceae.</title>
        <authorList>
            <person name="Almasi E."/>
            <person name="Sahu N."/>
            <person name="Krizsan K."/>
            <person name="Balint B."/>
            <person name="Kovacs G.M."/>
            <person name="Kiss B."/>
            <person name="Cseklye J."/>
            <person name="Drula E."/>
            <person name="Henrissat B."/>
            <person name="Nagy I."/>
            <person name="Chovatia M."/>
            <person name="Adam C."/>
            <person name="LaButti K."/>
            <person name="Lipzen A."/>
            <person name="Riley R."/>
            <person name="Grigoriev I.V."/>
            <person name="Nagy L.G."/>
        </authorList>
    </citation>
    <scope>NUCLEOTIDE SEQUENCE [LARGE SCALE GENOMIC DNA]</scope>
    <source>
        <strain evidence="2 3">NL-1724</strain>
    </source>
</reference>
<comment type="caution">
    <text evidence="2">The sequence shown here is derived from an EMBL/GenBank/DDBJ whole genome shotgun (WGS) entry which is preliminary data.</text>
</comment>
<proteinExistence type="predicted"/>
<keyword evidence="3" id="KW-1185">Reference proteome</keyword>